<dbReference type="OrthoDB" id="9807042at2"/>
<dbReference type="EMBL" id="MRCB01000018">
    <property type="protein sequence ID" value="OKH21736.1"/>
    <property type="molecule type" value="Genomic_DNA"/>
</dbReference>
<comment type="caution">
    <text evidence="13">The sequence shown here is derived from an EMBL/GenBank/DDBJ whole genome shotgun (WGS) entry which is preliminary data.</text>
</comment>
<evidence type="ECO:0000256" key="3">
    <source>
        <dbReference type="ARBA" id="ARBA00022448"/>
    </source>
</evidence>
<name>A0A1U7HDS9_9CYAN</name>
<evidence type="ECO:0000256" key="9">
    <source>
        <dbReference type="ARBA" id="ARBA00022989"/>
    </source>
</evidence>
<evidence type="ECO:0000256" key="10">
    <source>
        <dbReference type="ARBA" id="ARBA00023004"/>
    </source>
</evidence>
<reference evidence="13 14" key="1">
    <citation type="submission" date="2016-11" db="EMBL/GenBank/DDBJ databases">
        <title>Draft Genome Sequences of Nine Cyanobacterial Strains from Diverse Habitats.</title>
        <authorList>
            <person name="Zhu T."/>
            <person name="Hou S."/>
            <person name="Lu X."/>
            <person name="Hess W.R."/>
        </authorList>
    </citation>
    <scope>NUCLEOTIDE SEQUENCE [LARGE SCALE GENOMIC DNA]</scope>
    <source>
        <strain evidence="13 14">NIES-593</strain>
    </source>
</reference>
<keyword evidence="8 12" id="KW-0249">Electron transport</keyword>
<protein>
    <submittedName>
        <fullName evidence="13">Cytochrome ubiquinol oxidase subunit I</fullName>
    </submittedName>
</protein>
<dbReference type="GO" id="GO:0046872">
    <property type="term" value="F:metal ion binding"/>
    <property type="evidence" value="ECO:0007669"/>
    <property type="project" value="UniProtKB-UniRule"/>
</dbReference>
<evidence type="ECO:0000256" key="8">
    <source>
        <dbReference type="ARBA" id="ARBA00022982"/>
    </source>
</evidence>
<comment type="subcellular location">
    <subcellularLocation>
        <location evidence="1">Cell membrane</location>
        <topology evidence="1">Multi-pass membrane protein</topology>
    </subcellularLocation>
</comment>
<evidence type="ECO:0000256" key="2">
    <source>
        <dbReference type="ARBA" id="ARBA00009819"/>
    </source>
</evidence>
<dbReference type="GO" id="GO:0009055">
    <property type="term" value="F:electron transfer activity"/>
    <property type="evidence" value="ECO:0007669"/>
    <property type="project" value="UniProtKB-UniRule"/>
</dbReference>
<keyword evidence="10 12" id="KW-0408">Iron</keyword>
<keyword evidence="5 12" id="KW-0349">Heme</keyword>
<evidence type="ECO:0000256" key="1">
    <source>
        <dbReference type="ARBA" id="ARBA00004651"/>
    </source>
</evidence>
<evidence type="ECO:0000256" key="4">
    <source>
        <dbReference type="ARBA" id="ARBA00022475"/>
    </source>
</evidence>
<dbReference type="RefSeq" id="WP_073600357.1">
    <property type="nucleotide sequence ID" value="NZ_MRCB01000018.1"/>
</dbReference>
<dbReference type="GO" id="GO:0005886">
    <property type="term" value="C:plasma membrane"/>
    <property type="evidence" value="ECO:0007669"/>
    <property type="project" value="UniProtKB-SubCell"/>
</dbReference>
<feature type="transmembrane region" description="Helical" evidence="12">
    <location>
        <begin position="327"/>
        <end position="351"/>
    </location>
</feature>
<evidence type="ECO:0000256" key="11">
    <source>
        <dbReference type="ARBA" id="ARBA00023136"/>
    </source>
</evidence>
<evidence type="ECO:0000313" key="13">
    <source>
        <dbReference type="EMBL" id="OKH21736.1"/>
    </source>
</evidence>
<feature type="transmembrane region" description="Helical" evidence="12">
    <location>
        <begin position="372"/>
        <end position="390"/>
    </location>
</feature>
<dbReference type="PIRSF" id="PIRSF006446">
    <property type="entry name" value="Cyt_quinol_oxidase_1"/>
    <property type="match status" value="1"/>
</dbReference>
<gene>
    <name evidence="13" type="ORF">NIES593_15035</name>
</gene>
<dbReference type="GO" id="GO:0020037">
    <property type="term" value="F:heme binding"/>
    <property type="evidence" value="ECO:0007669"/>
    <property type="project" value="TreeGrafter"/>
</dbReference>
<feature type="transmembrane region" description="Helical" evidence="12">
    <location>
        <begin position="95"/>
        <end position="121"/>
    </location>
</feature>
<feature type="transmembrane region" description="Helical" evidence="12">
    <location>
        <begin position="418"/>
        <end position="439"/>
    </location>
</feature>
<dbReference type="PANTHER" id="PTHR30365:SF14">
    <property type="entry name" value="CYTOCHROME BD MENAQUINOL OXIDASE SUBUNIT I-RELATED"/>
    <property type="match status" value="1"/>
</dbReference>
<dbReference type="PANTHER" id="PTHR30365">
    <property type="entry name" value="CYTOCHROME D UBIQUINOL OXIDASE"/>
    <property type="match status" value="1"/>
</dbReference>
<evidence type="ECO:0000313" key="14">
    <source>
        <dbReference type="Proteomes" id="UP000186868"/>
    </source>
</evidence>
<evidence type="ECO:0000256" key="7">
    <source>
        <dbReference type="ARBA" id="ARBA00022723"/>
    </source>
</evidence>
<dbReference type="InterPro" id="IPR002585">
    <property type="entry name" value="Cyt-d_ubiquinol_oxidase_su_1"/>
</dbReference>
<keyword evidence="4 12" id="KW-1003">Cell membrane</keyword>
<keyword evidence="9 12" id="KW-1133">Transmembrane helix</keyword>
<dbReference type="GO" id="GO:0070069">
    <property type="term" value="C:cytochrome complex"/>
    <property type="evidence" value="ECO:0007669"/>
    <property type="project" value="UniProtKB-UniRule"/>
</dbReference>
<evidence type="ECO:0000256" key="12">
    <source>
        <dbReference type="PIRNR" id="PIRNR006446"/>
    </source>
</evidence>
<evidence type="ECO:0000256" key="5">
    <source>
        <dbReference type="ARBA" id="ARBA00022617"/>
    </source>
</evidence>
<sequence length="485" mass="54357">MFDLFSDTVALSRLQFALTAIFHMLWPVLTTGMGIYLVIIEGLWLKTKNLDYYHHARFWSKLYVLNFGIGVASGLPMAFQFGLNWAPFSESVGDFFGTVLGFEATMAFMLEASFLGIMLFGWERVPPLIHWLSTILVAFGANLSTFWILSANSWLQTPAGGEFVNGKFVVQDYFQAIANPFMVNSFLHMFFATLETSLFVIGGISAWYVLNQRHAEFFSRSLKVVLALAIAVAPLQIFVGHLSAEQVYHYQPAKLAAMEAQWETIPAGQAADWSLVALPSEKNEQNLWEIKIPGALSYLLELKPTLDEPVKGLKEWEPANRPHLVGLIYYSFRIMVGIGLFLAGLVLMSVVQWLRGKLSAIAITEQKWLMRAWIFAAPLGYIAVETGWIVRCVGRQPWIVYGELRTVDSASHLPAGEVLFSLLGLSSIYTVFLIAALYFGSRIIRRGPNLELPAPQAISQPILSLQPAQHERDRRPAEAQQETQV</sequence>
<dbReference type="GO" id="GO:0016682">
    <property type="term" value="F:oxidoreductase activity, acting on diphenols and related substances as donors, oxygen as acceptor"/>
    <property type="evidence" value="ECO:0007669"/>
    <property type="project" value="TreeGrafter"/>
</dbReference>
<accession>A0A1U7HDS9</accession>
<feature type="transmembrane region" description="Helical" evidence="12">
    <location>
        <begin position="128"/>
        <end position="149"/>
    </location>
</feature>
<keyword evidence="6 12" id="KW-0812">Transmembrane</keyword>
<dbReference type="Proteomes" id="UP000186868">
    <property type="component" value="Unassembled WGS sequence"/>
</dbReference>
<keyword evidence="7 12" id="KW-0479">Metal-binding</keyword>
<feature type="transmembrane region" description="Helical" evidence="12">
    <location>
        <begin position="20"/>
        <end position="43"/>
    </location>
</feature>
<organism evidence="13 14">
    <name type="scientific">Hydrococcus rivularis NIES-593</name>
    <dbReference type="NCBI Taxonomy" id="1921803"/>
    <lineage>
        <taxon>Bacteria</taxon>
        <taxon>Bacillati</taxon>
        <taxon>Cyanobacteriota</taxon>
        <taxon>Cyanophyceae</taxon>
        <taxon>Pleurocapsales</taxon>
        <taxon>Hydrococcaceae</taxon>
        <taxon>Hydrococcus</taxon>
    </lineage>
</organism>
<keyword evidence="3 12" id="KW-0813">Transport</keyword>
<dbReference type="Pfam" id="PF01654">
    <property type="entry name" value="Cyt_bd_oxida_I"/>
    <property type="match status" value="1"/>
</dbReference>
<proteinExistence type="inferred from homology"/>
<keyword evidence="14" id="KW-1185">Reference proteome</keyword>
<feature type="transmembrane region" description="Helical" evidence="12">
    <location>
        <begin position="222"/>
        <end position="244"/>
    </location>
</feature>
<feature type="transmembrane region" description="Helical" evidence="12">
    <location>
        <begin position="63"/>
        <end position="83"/>
    </location>
</feature>
<keyword evidence="11 12" id="KW-0472">Membrane</keyword>
<evidence type="ECO:0000256" key="6">
    <source>
        <dbReference type="ARBA" id="ARBA00022692"/>
    </source>
</evidence>
<dbReference type="AlphaFoldDB" id="A0A1U7HDS9"/>
<feature type="transmembrane region" description="Helical" evidence="12">
    <location>
        <begin position="189"/>
        <end position="210"/>
    </location>
</feature>
<comment type="similarity">
    <text evidence="2 12">Belongs to the cytochrome ubiquinol oxidase subunit 1 family.</text>
</comment>
<dbReference type="GO" id="GO:0019646">
    <property type="term" value="P:aerobic electron transport chain"/>
    <property type="evidence" value="ECO:0007669"/>
    <property type="project" value="InterPro"/>
</dbReference>
<dbReference type="STRING" id="1921803.NIES593_15035"/>